<organism evidence="2 3">
    <name type="scientific">Haloterrigena turkmenica (strain ATCC 51198 / DSM 5511 / JCM 9101 / NCIMB 13204 / VKM B-1734 / 4k)</name>
    <name type="common">Halococcus turkmenicus</name>
    <dbReference type="NCBI Taxonomy" id="543526"/>
    <lineage>
        <taxon>Archaea</taxon>
        <taxon>Methanobacteriati</taxon>
        <taxon>Methanobacteriota</taxon>
        <taxon>Stenosarchaea group</taxon>
        <taxon>Halobacteria</taxon>
        <taxon>Halobacteriales</taxon>
        <taxon>Natrialbaceae</taxon>
        <taxon>Haloterrigena</taxon>
    </lineage>
</organism>
<evidence type="ECO:0000313" key="2">
    <source>
        <dbReference type="EMBL" id="ADB61889.1"/>
    </source>
</evidence>
<reference evidence="2 3" key="1">
    <citation type="journal article" date="2010" name="Stand. Genomic Sci.">
        <title>Complete genome sequence of Haloterrigena turkmenica type strain (4k).</title>
        <authorList>
            <person name="Saunders E."/>
            <person name="Tindall B.J."/>
            <person name="Fahnrich R."/>
            <person name="Lapidus A."/>
            <person name="Copeland A."/>
            <person name="Del Rio T.G."/>
            <person name="Lucas S."/>
            <person name="Chen F."/>
            <person name="Tice H."/>
            <person name="Cheng J.F."/>
            <person name="Han C."/>
            <person name="Detter J.C."/>
            <person name="Bruce D."/>
            <person name="Goodwin L."/>
            <person name="Chain P."/>
            <person name="Pitluck S."/>
            <person name="Pati A."/>
            <person name="Ivanova N."/>
            <person name="Mavromatis K."/>
            <person name="Chen A."/>
            <person name="Palaniappan K."/>
            <person name="Land M."/>
            <person name="Hauser L."/>
            <person name="Chang Y.J."/>
            <person name="Jeffries C.D."/>
            <person name="Brettin T."/>
            <person name="Rohde M."/>
            <person name="Goker M."/>
            <person name="Bristow J."/>
            <person name="Eisen J.A."/>
            <person name="Markowitz V."/>
            <person name="Hugenholtz P."/>
            <person name="Klenk H.P."/>
            <person name="Kyrpides N.C."/>
        </authorList>
    </citation>
    <scope>NUCLEOTIDE SEQUENCE [LARGE SCALE GENOMIC DNA]</scope>
    <source>
        <strain evidence="3">ATCC 51198 / DSM 5511 / JCM 9101 / NCIMB 13204 / VKM B-1734 / 4k</strain>
    </source>
</reference>
<protein>
    <recommendedName>
        <fullName evidence="4">ABC-2 type transport system permease protein</fullName>
    </recommendedName>
</protein>
<feature type="transmembrane region" description="Helical" evidence="1">
    <location>
        <begin position="28"/>
        <end position="50"/>
    </location>
</feature>
<feature type="transmembrane region" description="Helical" evidence="1">
    <location>
        <begin position="323"/>
        <end position="342"/>
    </location>
</feature>
<gene>
    <name evidence="2" type="ordered locus">Htur_3021</name>
</gene>
<dbReference type="STRING" id="543526.Htur_3021"/>
<keyword evidence="3" id="KW-1185">Reference proteome</keyword>
<evidence type="ECO:0000313" key="3">
    <source>
        <dbReference type="Proteomes" id="UP000001903"/>
    </source>
</evidence>
<proteinExistence type="predicted"/>
<evidence type="ECO:0000256" key="1">
    <source>
        <dbReference type="SAM" id="Phobius"/>
    </source>
</evidence>
<feature type="transmembrane region" description="Helical" evidence="1">
    <location>
        <begin position="80"/>
        <end position="98"/>
    </location>
</feature>
<sequence>MWDQVATSVLIAKTRSVRQYRKLRAKPMLAAFQVLPLLIIVPAVVGRLPFPGYEAFWSEPGAYVYGTRFASGHETTVLELGRGAAGVLFLLVIYLVLLPKAMGNGAMNGETDDHLVAVPATTLTTAELLTYLAFSWRTAGLILLAAAVAFGAGSGAVLTTVMIVFAGGALFVTAVAVAYPIALTLQLAFVRVAVLREHKLIVGGPLVVGMFAVFVSLRESVELLRAVPIGWYADLALISTPAASPVRATVALIAMPVAFIASASISPRIGERLWLADEPSQLPSDPTERSQSPVDGLLRRVLSRPVAAVVRVTWRRLRREPRALLFGGLLIVLTASAGGSVATRFPDGIPLIVAIYGAATVGVGVTLNPLGSEGRALRGTLTTPHGGRHVLTGYALSAAIPGCILVGLATAVAGSMTELELLTRAGLVVFGALLGAIAPVLALGIGVALPQFDGIDPTSTAGMQTPRLEAVFVFSAAIIVLGLPAIVGLHGAPSIATVVDVPPRVVAIAGPVTSLILLSGAGWLSYRYALTTIRERDLAI</sequence>
<dbReference type="eggNOG" id="arCOG06311">
    <property type="taxonomic scope" value="Archaea"/>
</dbReference>
<accession>D2RYS1</accession>
<keyword evidence="1" id="KW-0812">Transmembrane</keyword>
<feature type="transmembrane region" description="Helical" evidence="1">
    <location>
        <begin position="391"/>
        <end position="413"/>
    </location>
</feature>
<feature type="transmembrane region" description="Helical" evidence="1">
    <location>
        <begin position="246"/>
        <end position="265"/>
    </location>
</feature>
<dbReference type="EMBL" id="CP001860">
    <property type="protein sequence ID" value="ADB61889.1"/>
    <property type="molecule type" value="Genomic_DNA"/>
</dbReference>
<feature type="transmembrane region" description="Helical" evidence="1">
    <location>
        <begin position="200"/>
        <end position="217"/>
    </location>
</feature>
<evidence type="ECO:0008006" key="4">
    <source>
        <dbReference type="Google" id="ProtNLM"/>
    </source>
</evidence>
<feature type="transmembrane region" description="Helical" evidence="1">
    <location>
        <begin position="171"/>
        <end position="193"/>
    </location>
</feature>
<dbReference type="Proteomes" id="UP000001903">
    <property type="component" value="Chromosome"/>
</dbReference>
<keyword evidence="1" id="KW-0472">Membrane</keyword>
<feature type="transmembrane region" description="Helical" evidence="1">
    <location>
        <begin position="470"/>
        <end position="493"/>
    </location>
</feature>
<dbReference type="AlphaFoldDB" id="D2RYS1"/>
<keyword evidence="1" id="KW-1133">Transmembrane helix</keyword>
<feature type="transmembrane region" description="Helical" evidence="1">
    <location>
        <begin position="141"/>
        <end position="165"/>
    </location>
</feature>
<feature type="transmembrane region" description="Helical" evidence="1">
    <location>
        <begin position="425"/>
        <end position="449"/>
    </location>
</feature>
<dbReference type="HOGENOM" id="CLU_503101_0_0_2"/>
<name>D2RYS1_HALTV</name>
<feature type="transmembrane region" description="Helical" evidence="1">
    <location>
        <begin position="348"/>
        <end position="370"/>
    </location>
</feature>
<dbReference type="KEGG" id="htu:Htur_3021"/>
<feature type="transmembrane region" description="Helical" evidence="1">
    <location>
        <begin position="505"/>
        <end position="526"/>
    </location>
</feature>